<dbReference type="SUPFAM" id="SSF48008">
    <property type="entry name" value="GntR ligand-binding domain-like"/>
    <property type="match status" value="1"/>
</dbReference>
<gene>
    <name evidence="5" type="ORF">UFOPK3772_03530</name>
</gene>
<dbReference type="PANTHER" id="PTHR43537:SF44">
    <property type="entry name" value="GNTR FAMILY REGULATORY PROTEIN"/>
    <property type="match status" value="1"/>
</dbReference>
<proteinExistence type="predicted"/>
<evidence type="ECO:0000256" key="2">
    <source>
        <dbReference type="ARBA" id="ARBA00023125"/>
    </source>
</evidence>
<keyword evidence="2" id="KW-0238">DNA-binding</keyword>
<keyword evidence="1" id="KW-0805">Transcription regulation</keyword>
<dbReference type="Gene3D" id="1.10.10.10">
    <property type="entry name" value="Winged helix-like DNA-binding domain superfamily/Winged helix DNA-binding domain"/>
    <property type="match status" value="1"/>
</dbReference>
<dbReference type="InterPro" id="IPR011711">
    <property type="entry name" value="GntR_C"/>
</dbReference>
<evidence type="ECO:0000256" key="1">
    <source>
        <dbReference type="ARBA" id="ARBA00023015"/>
    </source>
</evidence>
<dbReference type="InterPro" id="IPR036388">
    <property type="entry name" value="WH-like_DNA-bd_sf"/>
</dbReference>
<dbReference type="GO" id="GO:0003677">
    <property type="term" value="F:DNA binding"/>
    <property type="evidence" value="ECO:0007669"/>
    <property type="project" value="UniProtKB-KW"/>
</dbReference>
<dbReference type="Pfam" id="PF07729">
    <property type="entry name" value="FCD"/>
    <property type="match status" value="1"/>
</dbReference>
<evidence type="ECO:0000259" key="4">
    <source>
        <dbReference type="PROSITE" id="PS50949"/>
    </source>
</evidence>
<name>A0A6J7LX07_9ZZZZ</name>
<dbReference type="SMART" id="SM00345">
    <property type="entry name" value="HTH_GNTR"/>
    <property type="match status" value="1"/>
</dbReference>
<dbReference type="GO" id="GO:0003700">
    <property type="term" value="F:DNA-binding transcription factor activity"/>
    <property type="evidence" value="ECO:0007669"/>
    <property type="project" value="InterPro"/>
</dbReference>
<dbReference type="InterPro" id="IPR000524">
    <property type="entry name" value="Tscrpt_reg_HTH_GntR"/>
</dbReference>
<feature type="domain" description="HTH gntR-type" evidence="4">
    <location>
        <begin position="27"/>
        <end position="94"/>
    </location>
</feature>
<keyword evidence="3" id="KW-0804">Transcription</keyword>
<dbReference type="InterPro" id="IPR008920">
    <property type="entry name" value="TF_FadR/GntR_C"/>
</dbReference>
<reference evidence="5" key="1">
    <citation type="submission" date="2020-05" db="EMBL/GenBank/DDBJ databases">
        <authorList>
            <person name="Chiriac C."/>
            <person name="Salcher M."/>
            <person name="Ghai R."/>
            <person name="Kavagutti S V."/>
        </authorList>
    </citation>
    <scope>NUCLEOTIDE SEQUENCE</scope>
</reference>
<evidence type="ECO:0000256" key="3">
    <source>
        <dbReference type="ARBA" id="ARBA00023163"/>
    </source>
</evidence>
<dbReference type="SUPFAM" id="SSF46785">
    <property type="entry name" value="Winged helix' DNA-binding domain"/>
    <property type="match status" value="1"/>
</dbReference>
<dbReference type="PROSITE" id="PS50949">
    <property type="entry name" value="HTH_GNTR"/>
    <property type="match status" value="1"/>
</dbReference>
<dbReference type="PANTHER" id="PTHR43537">
    <property type="entry name" value="TRANSCRIPTIONAL REGULATOR, GNTR FAMILY"/>
    <property type="match status" value="1"/>
</dbReference>
<dbReference type="Gene3D" id="1.20.120.530">
    <property type="entry name" value="GntR ligand-binding domain-like"/>
    <property type="match status" value="1"/>
</dbReference>
<accession>A0A6J7LX07</accession>
<dbReference type="Pfam" id="PF00392">
    <property type="entry name" value="GntR"/>
    <property type="match status" value="1"/>
</dbReference>
<sequence>MIHYCIIVYASLMADREGPRPRPLGRVSTVEALAKALRERILSGDEVPGAPLREAELCAMFGVSRHSLRTAMRSLVPTGLIRYEANYGMYVSKLDTHDVEDIYQIRKVLEAEAVLHLCSHQELLGPAERALVTLESLDGASDWALVRDADLAFHQSMVDALGRRRMSSAYAGLMDEMSLAFRQLRPEFEDVAGIQSQHRDIFNAVFRGDESLALRLTTEHLTNAENDITRELDQFAR</sequence>
<dbReference type="EMBL" id="CAFBNE010000224">
    <property type="protein sequence ID" value="CAB4973021.1"/>
    <property type="molecule type" value="Genomic_DNA"/>
</dbReference>
<protein>
    <submittedName>
        <fullName evidence="5">Unannotated protein</fullName>
    </submittedName>
</protein>
<dbReference type="SMART" id="SM00895">
    <property type="entry name" value="FCD"/>
    <property type="match status" value="1"/>
</dbReference>
<dbReference type="AlphaFoldDB" id="A0A6J7LX07"/>
<organism evidence="5">
    <name type="scientific">freshwater metagenome</name>
    <dbReference type="NCBI Taxonomy" id="449393"/>
    <lineage>
        <taxon>unclassified sequences</taxon>
        <taxon>metagenomes</taxon>
        <taxon>ecological metagenomes</taxon>
    </lineage>
</organism>
<dbReference type="InterPro" id="IPR036390">
    <property type="entry name" value="WH_DNA-bd_sf"/>
</dbReference>
<evidence type="ECO:0000313" key="5">
    <source>
        <dbReference type="EMBL" id="CAB4973021.1"/>
    </source>
</evidence>